<name>A0A9W9YG10_9CNID</name>
<keyword evidence="6" id="KW-1185">Reference proteome</keyword>
<feature type="region of interest" description="Disordered" evidence="2">
    <location>
        <begin position="35"/>
        <end position="124"/>
    </location>
</feature>
<evidence type="ECO:0000259" key="4">
    <source>
        <dbReference type="PROSITE" id="PS50137"/>
    </source>
</evidence>
<dbReference type="SMART" id="SM00358">
    <property type="entry name" value="DSRM"/>
    <property type="match status" value="1"/>
</dbReference>
<dbReference type="Pfam" id="PF00035">
    <property type="entry name" value="dsrm"/>
    <property type="match status" value="1"/>
</dbReference>
<dbReference type="GO" id="GO:0042802">
    <property type="term" value="F:identical protein binding"/>
    <property type="evidence" value="ECO:0007669"/>
    <property type="project" value="InterPro"/>
</dbReference>
<dbReference type="GO" id="GO:0003725">
    <property type="term" value="F:double-stranded RNA binding"/>
    <property type="evidence" value="ECO:0007669"/>
    <property type="project" value="TreeGrafter"/>
</dbReference>
<dbReference type="GO" id="GO:0020037">
    <property type="term" value="F:heme binding"/>
    <property type="evidence" value="ECO:0007669"/>
    <property type="project" value="InterPro"/>
</dbReference>
<dbReference type="InterPro" id="IPR036020">
    <property type="entry name" value="WW_dom_sf"/>
</dbReference>
<dbReference type="OrthoDB" id="112668at2759"/>
<protein>
    <submittedName>
        <fullName evidence="5">Microprocessor complex subunit dgcr8</fullName>
    </submittedName>
</protein>
<dbReference type="PANTHER" id="PTHR13482:SF3">
    <property type="entry name" value="MICROPROCESSOR COMPLEX SUBUNIT DGCR8"/>
    <property type="match status" value="1"/>
</dbReference>
<dbReference type="PROSITE" id="PS50020">
    <property type="entry name" value="WW_DOMAIN_2"/>
    <property type="match status" value="1"/>
</dbReference>
<feature type="domain" description="WW" evidence="3">
    <location>
        <begin position="139"/>
        <end position="172"/>
    </location>
</feature>
<dbReference type="InterPro" id="IPR040375">
    <property type="entry name" value="DGCR8"/>
</dbReference>
<dbReference type="SUPFAM" id="SSF51045">
    <property type="entry name" value="WW domain"/>
    <property type="match status" value="1"/>
</dbReference>
<proteinExistence type="predicted"/>
<feature type="domain" description="DRBM" evidence="4">
    <location>
        <begin position="498"/>
        <end position="565"/>
    </location>
</feature>
<feature type="region of interest" description="Disordered" evidence="2">
    <location>
        <begin position="393"/>
        <end position="418"/>
    </location>
</feature>
<dbReference type="GO" id="GO:0031053">
    <property type="term" value="P:primary miRNA processing"/>
    <property type="evidence" value="ECO:0007669"/>
    <property type="project" value="InterPro"/>
</dbReference>
<reference evidence="5" key="1">
    <citation type="submission" date="2023-01" db="EMBL/GenBank/DDBJ databases">
        <title>Genome assembly of the deep-sea coral Lophelia pertusa.</title>
        <authorList>
            <person name="Herrera S."/>
            <person name="Cordes E."/>
        </authorList>
    </citation>
    <scope>NUCLEOTIDE SEQUENCE</scope>
    <source>
        <strain evidence="5">USNM1676648</strain>
        <tissue evidence="5">Polyp</tissue>
    </source>
</reference>
<evidence type="ECO:0000256" key="2">
    <source>
        <dbReference type="SAM" id="MobiDB-lite"/>
    </source>
</evidence>
<dbReference type="Gene3D" id="2.20.70.10">
    <property type="match status" value="1"/>
</dbReference>
<feature type="compositionally biased region" description="Basic and acidic residues" evidence="2">
    <location>
        <begin position="115"/>
        <end position="124"/>
    </location>
</feature>
<dbReference type="PANTHER" id="PTHR13482">
    <property type="entry name" value="MICRORNA PROCESSOR COMPLEX SUBUNIT DGCR8"/>
    <property type="match status" value="1"/>
</dbReference>
<dbReference type="Gene3D" id="3.30.160.590">
    <property type="match status" value="1"/>
</dbReference>
<gene>
    <name evidence="5" type="primary">DGCR8</name>
    <name evidence="5" type="ORF">OS493_015938</name>
</gene>
<dbReference type="CDD" id="cd19868">
    <property type="entry name" value="DSRM_DGCR8_rpt2"/>
    <property type="match status" value="1"/>
</dbReference>
<dbReference type="CDD" id="cd00201">
    <property type="entry name" value="WW"/>
    <property type="match status" value="1"/>
</dbReference>
<dbReference type="AlphaFoldDB" id="A0A9W9YG10"/>
<dbReference type="Proteomes" id="UP001163046">
    <property type="component" value="Unassembled WGS sequence"/>
</dbReference>
<dbReference type="EMBL" id="MU827785">
    <property type="protein sequence ID" value="KAJ7333846.1"/>
    <property type="molecule type" value="Genomic_DNA"/>
</dbReference>
<evidence type="ECO:0000313" key="6">
    <source>
        <dbReference type="Proteomes" id="UP001163046"/>
    </source>
</evidence>
<evidence type="ECO:0000256" key="1">
    <source>
        <dbReference type="PROSITE-ProRule" id="PRU00266"/>
    </source>
</evidence>
<organism evidence="5 6">
    <name type="scientific">Desmophyllum pertusum</name>
    <dbReference type="NCBI Taxonomy" id="174260"/>
    <lineage>
        <taxon>Eukaryota</taxon>
        <taxon>Metazoa</taxon>
        <taxon>Cnidaria</taxon>
        <taxon>Anthozoa</taxon>
        <taxon>Hexacorallia</taxon>
        <taxon>Scleractinia</taxon>
        <taxon>Caryophylliina</taxon>
        <taxon>Caryophylliidae</taxon>
        <taxon>Desmophyllum</taxon>
    </lineage>
</organism>
<evidence type="ECO:0000259" key="3">
    <source>
        <dbReference type="PROSITE" id="PS50020"/>
    </source>
</evidence>
<dbReference type="PROSITE" id="PS50137">
    <property type="entry name" value="DS_RBD"/>
    <property type="match status" value="1"/>
</dbReference>
<keyword evidence="1" id="KW-0694">RNA-binding</keyword>
<dbReference type="GO" id="GO:0070878">
    <property type="term" value="F:primary miRNA binding"/>
    <property type="evidence" value="ECO:0007669"/>
    <property type="project" value="TreeGrafter"/>
</dbReference>
<sequence length="755" mass="82169">MPTIIASKAIDRKKIRAVFENKLIWPKMQNDTEQLCTSGLDGSRPSSAPATAEESLETMTLQAGRVPLKRKSDDELGSDPKRRPVTEETPCSEEASATLAPNDVTENTGTEEENRDGGKNEPFEQERRVIIMKGNLPKLALPDGWIALNHRSGGIIYLHKPTRVCTWSRPYHIGGGSVRKHDVPVAAIPCLHQKRGLSIEKEKIQTTSSENSSSSSLPTANQGASILNAINMGEKNAPEGTLNEDAIAESASVEEGREISGLDVIMSLTDTFGVTEKDGVTVDMMEKDGATVGVTEKDSVTVGVMEKDGVTFDVMEKNGMTVGVMEKGGVTVGVMEKDGVTVGVTMKNGVTARNDARVVNGTMEIDVVTEGNGVTDRCDVTDPNNVTQHSQVAEKSISCKKQDSSGKEAVSKEDPIGNGSTSDLVAAGVLGTYLSAIWEFEALTCDQERNAVIAQPQPVDTLELPPSLECQPYSVKGTENGKQLLAGKECLLNAGGKTPVAILHEYCQRVMKTKPVYLSSECENADTPFLAEVQIGEIKYGSGIGSSKKLARQIAAEGTLEVLLPGVYKKVRDYQISEEEIQFFDKVDILDPRIPEFCSKTTLPNPSQILEECLKRNQGICSSPIQFTTLCGQDRSLSFHITCGKHTATGPCKNKRIGKQLASQQILKKLHPHLEKWGALIRIYCDRPTGSIKSTRKMTVHLPVSEKNTAPICCRINDLLARLKSEMRKLHFEVKQTKRMDGTNNTTKPVFTVDL</sequence>
<comment type="caution">
    <text evidence="5">The sequence shown here is derived from an EMBL/GenBank/DDBJ whole genome shotgun (WGS) entry which is preliminary data.</text>
</comment>
<feature type="compositionally biased region" description="Basic and acidic residues" evidence="2">
    <location>
        <begin position="70"/>
        <end position="86"/>
    </location>
</feature>
<dbReference type="InterPro" id="IPR014720">
    <property type="entry name" value="dsRBD_dom"/>
</dbReference>
<dbReference type="CDD" id="cd19867">
    <property type="entry name" value="DSRM_DGCR8_rpt1"/>
    <property type="match status" value="1"/>
</dbReference>
<dbReference type="InterPro" id="IPR001202">
    <property type="entry name" value="WW_dom"/>
</dbReference>
<dbReference type="GO" id="GO:0070877">
    <property type="term" value="C:microprocessor complex"/>
    <property type="evidence" value="ECO:0007669"/>
    <property type="project" value="InterPro"/>
</dbReference>
<accession>A0A9W9YG10</accession>
<dbReference type="SUPFAM" id="SSF54768">
    <property type="entry name" value="dsRNA-binding domain-like"/>
    <property type="match status" value="2"/>
</dbReference>
<dbReference type="Gene3D" id="3.30.160.20">
    <property type="match status" value="2"/>
</dbReference>
<dbReference type="FunFam" id="3.30.160.20:FF:000021">
    <property type="entry name" value="Microprocessor complex subunit DGCR8"/>
    <property type="match status" value="1"/>
</dbReference>
<evidence type="ECO:0000313" key="5">
    <source>
        <dbReference type="EMBL" id="KAJ7333846.1"/>
    </source>
</evidence>
<feature type="compositionally biased region" description="Basic and acidic residues" evidence="2">
    <location>
        <begin position="400"/>
        <end position="415"/>
    </location>
</feature>